<comment type="caution">
    <text evidence="2">The sequence shown here is derived from an EMBL/GenBank/DDBJ whole genome shotgun (WGS) entry which is preliminary data.</text>
</comment>
<dbReference type="Pfam" id="PF06544">
    <property type="entry name" value="Prp3_C"/>
    <property type="match status" value="1"/>
</dbReference>
<evidence type="ECO:0000259" key="1">
    <source>
        <dbReference type="Pfam" id="PF06544"/>
    </source>
</evidence>
<feature type="domain" description="Small nuclear ribonucleoprotein Prp3 C-terminal" evidence="1">
    <location>
        <begin position="177"/>
        <end position="242"/>
    </location>
</feature>
<sequence length="298" mass="30709">MAGARKAAANLASALQSNVEELEAVQAVYGDDLSMTAVESANLEHAKAALAAGGAAAAEVPALSGTLSLPALHLGGAPVQLTFVLPRLLGRPPGLQVHANGPRNVQDELQLAADSAAAECAADVAPCLLIAADRLADAAAAAAAAERERQQAAAASASGSGRRQGAADEPLVLSRRCVWFHHIKNLGKRKSIVQWGGELRLGGWSKPGFPGVLLVEGAAPDVAEYLARLRRLRWQAMAVRAEEDVPVGSHQELEAARTMPVPVQEMGEEEMGRLGAAARAAGVEELFRSALKLGAAGG</sequence>
<evidence type="ECO:0000313" key="2">
    <source>
        <dbReference type="EMBL" id="PSC69998.1"/>
    </source>
</evidence>
<dbReference type="InterPro" id="IPR017359">
    <property type="entry name" value="Phi-like"/>
</dbReference>
<dbReference type="Proteomes" id="UP000239649">
    <property type="component" value="Unassembled WGS sequence"/>
</dbReference>
<gene>
    <name evidence="2" type="ORF">C2E20_6441</name>
</gene>
<dbReference type="OrthoDB" id="432412at2759"/>
<accession>A0A2P6V7E6</accession>
<dbReference type="PANTHER" id="PTHR15955">
    <property type="entry name" value="RWD DOMAIN CONTAINING PROTEIN 2"/>
    <property type="match status" value="1"/>
</dbReference>
<dbReference type="InterPro" id="IPR010541">
    <property type="entry name" value="Prp3_C"/>
</dbReference>
<dbReference type="PANTHER" id="PTHR15955:SF8">
    <property type="entry name" value="RWD DOMAIN-CONTAINING PROTEIN 2B-RELATED"/>
    <property type="match status" value="1"/>
</dbReference>
<protein>
    <submittedName>
        <fullName evidence="2">RWD domain-containing 2B</fullName>
    </submittedName>
</protein>
<reference evidence="2 3" key="1">
    <citation type="journal article" date="2018" name="Plant J.">
        <title>Genome sequences of Chlorella sorokiniana UTEX 1602 and Micractinium conductrix SAG 241.80: implications to maltose excretion by a green alga.</title>
        <authorList>
            <person name="Arriola M.B."/>
            <person name="Velmurugan N."/>
            <person name="Zhang Y."/>
            <person name="Plunkett M.H."/>
            <person name="Hondzo H."/>
            <person name="Barney B.M."/>
        </authorList>
    </citation>
    <scope>NUCLEOTIDE SEQUENCE [LARGE SCALE GENOMIC DNA]</scope>
    <source>
        <strain evidence="2 3">SAG 241.80</strain>
    </source>
</reference>
<dbReference type="STRING" id="554055.A0A2P6V7E6"/>
<dbReference type="AlphaFoldDB" id="A0A2P6V7E6"/>
<name>A0A2P6V7E6_9CHLO</name>
<dbReference type="EMBL" id="LHPF02000022">
    <property type="protein sequence ID" value="PSC69998.1"/>
    <property type="molecule type" value="Genomic_DNA"/>
</dbReference>
<proteinExistence type="predicted"/>
<evidence type="ECO:0000313" key="3">
    <source>
        <dbReference type="Proteomes" id="UP000239649"/>
    </source>
</evidence>
<dbReference type="CDD" id="cd24163">
    <property type="entry name" value="RWDD2_C"/>
    <property type="match status" value="1"/>
</dbReference>
<dbReference type="InterPro" id="IPR059181">
    <property type="entry name" value="RWDD2A-B_C"/>
</dbReference>
<keyword evidence="3" id="KW-1185">Reference proteome</keyword>
<organism evidence="2 3">
    <name type="scientific">Micractinium conductrix</name>
    <dbReference type="NCBI Taxonomy" id="554055"/>
    <lineage>
        <taxon>Eukaryota</taxon>
        <taxon>Viridiplantae</taxon>
        <taxon>Chlorophyta</taxon>
        <taxon>core chlorophytes</taxon>
        <taxon>Trebouxiophyceae</taxon>
        <taxon>Chlorellales</taxon>
        <taxon>Chlorellaceae</taxon>
        <taxon>Chlorella clade</taxon>
        <taxon>Micractinium</taxon>
    </lineage>
</organism>